<organism evidence="10 11">
    <name type="scientific">Alteribacillus bidgolensis</name>
    <dbReference type="NCBI Taxonomy" id="930129"/>
    <lineage>
        <taxon>Bacteria</taxon>
        <taxon>Bacillati</taxon>
        <taxon>Bacillota</taxon>
        <taxon>Bacilli</taxon>
        <taxon>Bacillales</taxon>
        <taxon>Bacillaceae</taxon>
        <taxon>Alteribacillus</taxon>
    </lineage>
</organism>
<feature type="domain" description="Cation efflux protein transmembrane" evidence="8">
    <location>
        <begin position="17"/>
        <end position="211"/>
    </location>
</feature>
<comment type="subcellular location">
    <subcellularLocation>
        <location evidence="1">Membrane</location>
        <topology evidence="1">Multi-pass membrane protein</topology>
    </subcellularLocation>
</comment>
<evidence type="ECO:0000256" key="5">
    <source>
        <dbReference type="ARBA" id="ARBA00022989"/>
    </source>
</evidence>
<feature type="transmembrane region" description="Helical" evidence="7">
    <location>
        <begin position="181"/>
        <end position="200"/>
    </location>
</feature>
<reference evidence="10 11" key="1">
    <citation type="submission" date="2016-10" db="EMBL/GenBank/DDBJ databases">
        <authorList>
            <person name="de Groot N.N."/>
        </authorList>
    </citation>
    <scope>NUCLEOTIDE SEQUENCE [LARGE SCALE GENOMIC DNA]</scope>
    <source>
        <strain evidence="11">P4B,CCM 7963,CECT 7998,DSM 25260,IBRC-M 10614,KCTC 13821</strain>
    </source>
</reference>
<evidence type="ECO:0000313" key="10">
    <source>
        <dbReference type="EMBL" id="SDI76232.1"/>
    </source>
</evidence>
<comment type="similarity">
    <text evidence="2">Belongs to the cation diffusion facilitator (CDF) transporter (TC 2.A.4) family.</text>
</comment>
<name>A0A1G8N7Q0_9BACI</name>
<evidence type="ECO:0000259" key="9">
    <source>
        <dbReference type="Pfam" id="PF16916"/>
    </source>
</evidence>
<dbReference type="Proteomes" id="UP000199017">
    <property type="component" value="Unassembled WGS sequence"/>
</dbReference>
<evidence type="ECO:0000256" key="6">
    <source>
        <dbReference type="ARBA" id="ARBA00023136"/>
    </source>
</evidence>
<dbReference type="FunFam" id="1.20.1510.10:FF:000006">
    <property type="entry name" value="Divalent cation efflux transporter"/>
    <property type="match status" value="1"/>
</dbReference>
<evidence type="ECO:0000313" key="11">
    <source>
        <dbReference type="Proteomes" id="UP000199017"/>
    </source>
</evidence>
<proteinExistence type="inferred from homology"/>
<evidence type="ECO:0000256" key="7">
    <source>
        <dbReference type="SAM" id="Phobius"/>
    </source>
</evidence>
<evidence type="ECO:0000256" key="1">
    <source>
        <dbReference type="ARBA" id="ARBA00004141"/>
    </source>
</evidence>
<dbReference type="PANTHER" id="PTHR43840">
    <property type="entry name" value="MITOCHONDRIAL METAL TRANSPORTER 1-RELATED"/>
    <property type="match status" value="1"/>
</dbReference>
<gene>
    <name evidence="10" type="ORF">SAMN05216352_111139</name>
</gene>
<dbReference type="Pfam" id="PF01545">
    <property type="entry name" value="Cation_efflux"/>
    <property type="match status" value="1"/>
</dbReference>
<dbReference type="GO" id="GO:0016020">
    <property type="term" value="C:membrane"/>
    <property type="evidence" value="ECO:0007669"/>
    <property type="project" value="UniProtKB-SubCell"/>
</dbReference>
<dbReference type="InterPro" id="IPR027470">
    <property type="entry name" value="Cation_efflux_CTD"/>
</dbReference>
<sequence>MENYEEQRYKMVRVGALVGIFGNIFLALLKGIVGWAAESRALIADAVHSASDVVGSVAVLIGIRAAKLPPDKDHPYGHGKAETVTSIIVAVLLFIVGFEIGLDAVKDAGHTIVIPKPAALYAVVFSILLKEIMFRYKHFLGKKYRSEALLTDAWHHRSDVFSSLAALLGIGASIIGDQLGISWLLYGDLAAGLFVAVLIMKMAWKLGEESIHNALDHVLHPEDTVKMREQAEQINGVIQIDEFFAREHGHYVIVDIKIAVDPGITVEEGHAIGKKVKEKLLQNEHIKDVFIHINPYEG</sequence>
<feature type="transmembrane region" description="Helical" evidence="7">
    <location>
        <begin position="12"/>
        <end position="36"/>
    </location>
</feature>
<keyword evidence="6 7" id="KW-0472">Membrane</keyword>
<keyword evidence="4 7" id="KW-0812">Transmembrane</keyword>
<dbReference type="SUPFAM" id="SSF160240">
    <property type="entry name" value="Cation efflux protein cytoplasmic domain-like"/>
    <property type="match status" value="1"/>
</dbReference>
<dbReference type="AlphaFoldDB" id="A0A1G8N7Q0"/>
<dbReference type="STRING" id="930129.SAMN05216352_111139"/>
<dbReference type="GO" id="GO:0008324">
    <property type="term" value="F:monoatomic cation transmembrane transporter activity"/>
    <property type="evidence" value="ECO:0007669"/>
    <property type="project" value="InterPro"/>
</dbReference>
<protein>
    <submittedName>
        <fullName evidence="10">Cation diffusion facilitator family transporter</fullName>
    </submittedName>
</protein>
<dbReference type="InterPro" id="IPR050291">
    <property type="entry name" value="CDF_Transporter"/>
</dbReference>
<keyword evidence="11" id="KW-1185">Reference proteome</keyword>
<dbReference type="SUPFAM" id="SSF161111">
    <property type="entry name" value="Cation efflux protein transmembrane domain-like"/>
    <property type="match status" value="1"/>
</dbReference>
<evidence type="ECO:0000256" key="2">
    <source>
        <dbReference type="ARBA" id="ARBA00008114"/>
    </source>
</evidence>
<dbReference type="Gene3D" id="3.30.70.1350">
    <property type="entry name" value="Cation efflux protein, cytoplasmic domain"/>
    <property type="match status" value="1"/>
</dbReference>
<evidence type="ECO:0000256" key="3">
    <source>
        <dbReference type="ARBA" id="ARBA00022448"/>
    </source>
</evidence>
<dbReference type="RefSeq" id="WP_091586964.1">
    <property type="nucleotide sequence ID" value="NZ_FNDU01000011.1"/>
</dbReference>
<dbReference type="EMBL" id="FNDU01000011">
    <property type="protein sequence ID" value="SDI76232.1"/>
    <property type="molecule type" value="Genomic_DNA"/>
</dbReference>
<evidence type="ECO:0000256" key="4">
    <source>
        <dbReference type="ARBA" id="ARBA00022692"/>
    </source>
</evidence>
<dbReference type="InterPro" id="IPR002524">
    <property type="entry name" value="Cation_efflux"/>
</dbReference>
<dbReference type="Gene3D" id="1.20.1510.10">
    <property type="entry name" value="Cation efflux protein transmembrane domain"/>
    <property type="match status" value="1"/>
</dbReference>
<accession>A0A1G8N7Q0</accession>
<dbReference type="NCBIfam" id="TIGR01297">
    <property type="entry name" value="CDF"/>
    <property type="match status" value="1"/>
</dbReference>
<feature type="transmembrane region" description="Helical" evidence="7">
    <location>
        <begin position="118"/>
        <end position="136"/>
    </location>
</feature>
<dbReference type="InterPro" id="IPR036837">
    <property type="entry name" value="Cation_efflux_CTD_sf"/>
</dbReference>
<dbReference type="Pfam" id="PF16916">
    <property type="entry name" value="ZT_dimer"/>
    <property type="match status" value="1"/>
</dbReference>
<dbReference type="InterPro" id="IPR058533">
    <property type="entry name" value="Cation_efflux_TM"/>
</dbReference>
<keyword evidence="3" id="KW-0813">Transport</keyword>
<keyword evidence="5 7" id="KW-1133">Transmembrane helix</keyword>
<feature type="domain" description="Cation efflux protein cytoplasmic" evidence="9">
    <location>
        <begin position="220"/>
        <end position="296"/>
    </location>
</feature>
<feature type="transmembrane region" description="Helical" evidence="7">
    <location>
        <begin position="84"/>
        <end position="102"/>
    </location>
</feature>
<evidence type="ECO:0000259" key="8">
    <source>
        <dbReference type="Pfam" id="PF01545"/>
    </source>
</evidence>
<dbReference type="PANTHER" id="PTHR43840:SF15">
    <property type="entry name" value="MITOCHONDRIAL METAL TRANSPORTER 1-RELATED"/>
    <property type="match status" value="1"/>
</dbReference>
<dbReference type="InterPro" id="IPR027469">
    <property type="entry name" value="Cation_efflux_TMD_sf"/>
</dbReference>
<dbReference type="OrthoDB" id="9806522at2"/>